<sequence>MQIAVIGADTKIGQMIVNSAEALKIRTVSVVSSYISLKGDGKLVVKDYQDLKLSDFDGCHVIVDAVSFLDITRYSTDLLPLWTELEILKNTDISLLCLGSSAFLYTDKSKKRFVFDESDVVINDEQQKVDRLCVNAYKRLSTCSNVKWGIFSPPLFLDDHSIGSGNYMLSDSVLPVNVNGTSRISVNDFVKATIDILKQGIKTRDIMSVCQN</sequence>
<name>A0ABS7DGM7_9GAMM</name>
<dbReference type="SUPFAM" id="SSF51735">
    <property type="entry name" value="NAD(P)-binding Rossmann-fold domains"/>
    <property type="match status" value="1"/>
</dbReference>
<protein>
    <recommendedName>
        <fullName evidence="3">NADH-flavin reductase</fullName>
    </recommendedName>
</protein>
<organism evidence="1 2">
    <name type="scientific">Succinivibrio faecicola</name>
    <dbReference type="NCBI Taxonomy" id="2820300"/>
    <lineage>
        <taxon>Bacteria</taxon>
        <taxon>Pseudomonadati</taxon>
        <taxon>Pseudomonadota</taxon>
        <taxon>Gammaproteobacteria</taxon>
        <taxon>Aeromonadales</taxon>
        <taxon>Succinivibrionaceae</taxon>
        <taxon>Succinivibrio</taxon>
    </lineage>
</organism>
<reference evidence="1 2" key="1">
    <citation type="submission" date="2021-03" db="EMBL/GenBank/DDBJ databases">
        <title>Succinivibrio sp. nov. isolated from feces of cow.</title>
        <authorList>
            <person name="Choi J.-Y."/>
        </authorList>
    </citation>
    <scope>NUCLEOTIDE SEQUENCE [LARGE SCALE GENOMIC DNA]</scope>
    <source>
        <strain evidence="1 2">AGMB01872</strain>
    </source>
</reference>
<dbReference type="EMBL" id="JAGFNY010000018">
    <property type="protein sequence ID" value="MBW7570450.1"/>
    <property type="molecule type" value="Genomic_DNA"/>
</dbReference>
<gene>
    <name evidence="1" type="ORF">J5V48_06015</name>
</gene>
<proteinExistence type="predicted"/>
<dbReference type="Gene3D" id="3.40.50.720">
    <property type="entry name" value="NAD(P)-binding Rossmann-like Domain"/>
    <property type="match status" value="1"/>
</dbReference>
<accession>A0ABS7DGM7</accession>
<keyword evidence="2" id="KW-1185">Reference proteome</keyword>
<comment type="caution">
    <text evidence="1">The sequence shown here is derived from an EMBL/GenBank/DDBJ whole genome shotgun (WGS) entry which is preliminary data.</text>
</comment>
<dbReference type="RefSeq" id="WP_219937673.1">
    <property type="nucleotide sequence ID" value="NZ_JAGFNY010000018.1"/>
</dbReference>
<dbReference type="Proteomes" id="UP000731465">
    <property type="component" value="Unassembled WGS sequence"/>
</dbReference>
<evidence type="ECO:0008006" key="3">
    <source>
        <dbReference type="Google" id="ProtNLM"/>
    </source>
</evidence>
<evidence type="ECO:0000313" key="1">
    <source>
        <dbReference type="EMBL" id="MBW7570450.1"/>
    </source>
</evidence>
<dbReference type="InterPro" id="IPR036291">
    <property type="entry name" value="NAD(P)-bd_dom_sf"/>
</dbReference>
<evidence type="ECO:0000313" key="2">
    <source>
        <dbReference type="Proteomes" id="UP000731465"/>
    </source>
</evidence>